<keyword evidence="3" id="KW-1185">Reference proteome</keyword>
<evidence type="ECO:0000313" key="3">
    <source>
        <dbReference type="Proteomes" id="UP000053732"/>
    </source>
</evidence>
<dbReference type="AlphaFoldDB" id="A0A0G4PPP4"/>
<protein>
    <submittedName>
        <fullName evidence="2">Str. FM013</fullName>
    </submittedName>
</protein>
<dbReference type="EMBL" id="HG793158">
    <property type="protein sequence ID" value="CRL28131.1"/>
    <property type="molecule type" value="Genomic_DNA"/>
</dbReference>
<organism evidence="2 3">
    <name type="scientific">Penicillium camemberti (strain FM 013)</name>
    <dbReference type="NCBI Taxonomy" id="1429867"/>
    <lineage>
        <taxon>Eukaryota</taxon>
        <taxon>Fungi</taxon>
        <taxon>Dikarya</taxon>
        <taxon>Ascomycota</taxon>
        <taxon>Pezizomycotina</taxon>
        <taxon>Eurotiomycetes</taxon>
        <taxon>Eurotiomycetidae</taxon>
        <taxon>Eurotiales</taxon>
        <taxon>Aspergillaceae</taxon>
        <taxon>Penicillium</taxon>
    </lineage>
</organism>
<proteinExistence type="predicted"/>
<evidence type="ECO:0000313" key="2">
    <source>
        <dbReference type="EMBL" id="CRL28131.1"/>
    </source>
</evidence>
<accession>A0A0G4PPP4</accession>
<feature type="compositionally biased region" description="Basic and acidic residues" evidence="1">
    <location>
        <begin position="10"/>
        <end position="20"/>
    </location>
</feature>
<gene>
    <name evidence="2" type="ORF">PCAMFM013_S025g000189</name>
</gene>
<feature type="region of interest" description="Disordered" evidence="1">
    <location>
        <begin position="1"/>
        <end position="54"/>
    </location>
</feature>
<evidence type="ECO:0000256" key="1">
    <source>
        <dbReference type="SAM" id="MobiDB-lite"/>
    </source>
</evidence>
<name>A0A0G4PPP4_PENC3</name>
<dbReference type="Proteomes" id="UP000053732">
    <property type="component" value="Unassembled WGS sequence"/>
</dbReference>
<reference evidence="2 3" key="1">
    <citation type="journal article" date="2014" name="Nat. Commun.">
        <title>Multiple recent horizontal transfers of a large genomic region in cheese making fungi.</title>
        <authorList>
            <person name="Cheeseman K."/>
            <person name="Ropars J."/>
            <person name="Renault P."/>
            <person name="Dupont J."/>
            <person name="Gouzy J."/>
            <person name="Branca A."/>
            <person name="Abraham A.L."/>
            <person name="Ceppi M."/>
            <person name="Conseiller E."/>
            <person name="Debuchy R."/>
            <person name="Malagnac F."/>
            <person name="Goarin A."/>
            <person name="Silar P."/>
            <person name="Lacoste S."/>
            <person name="Sallet E."/>
            <person name="Bensimon A."/>
            <person name="Giraud T."/>
            <person name="Brygoo Y."/>
        </authorList>
    </citation>
    <scope>NUCLEOTIDE SEQUENCE [LARGE SCALE GENOMIC DNA]</scope>
    <source>
        <strain evidence="3">FM 013</strain>
    </source>
</reference>
<sequence>MSSLLGGSTEGKKGKPDTISRAKTVNALPNTPTRRPSPTPEAANPTISPKYPNVEDFSLAEDDSHYKDDSHVEDDSHDKYYFLISITYNYSTITARARSFQGIVLTRATPLQLAQNSFYYRPSGVSNVAYYFAYQSTKHLSTLQYTPFEEV</sequence>